<dbReference type="Pfam" id="PF09903">
    <property type="entry name" value="DUF2130"/>
    <property type="match status" value="1"/>
</dbReference>
<feature type="non-terminal residue" evidence="2">
    <location>
        <position position="377"/>
    </location>
</feature>
<evidence type="ECO:0000256" key="1">
    <source>
        <dbReference type="SAM" id="Coils"/>
    </source>
</evidence>
<protein>
    <submittedName>
        <fullName evidence="2">DUF2130 domain-containing protein</fullName>
    </submittedName>
</protein>
<dbReference type="AlphaFoldDB" id="A0A2M8DLS8"/>
<organism evidence="2 3">
    <name type="scientific">Candidatus Nealsonbacteria bacterium CG_4_9_14_0_8_um_filter_36_17</name>
    <dbReference type="NCBI Taxonomy" id="1974693"/>
    <lineage>
        <taxon>Bacteria</taxon>
        <taxon>Candidatus Nealsoniibacteriota</taxon>
    </lineage>
</organism>
<name>A0A2M8DLS8_9BACT</name>
<accession>A0A2M8DLS8</accession>
<feature type="coiled-coil region" evidence="1">
    <location>
        <begin position="89"/>
        <end position="144"/>
    </location>
</feature>
<sequence length="377" mass="44480">MVKQKYKTILDKIKCPQCGKLIPVTEAFRHQLTEQVKKEFEEKAIKQQQEFVVREKKVAEREKDIEKQIQKRIVQERTKIEGEAQKKAKESFAIEMEDLQAENREQKEKLRKAQETELVLRKRTREVEEREKNLELEIERKISDERKKIEEEVIKKTIEDHRFKDLEKDKKISDLLTKIEELKRQAEQGSQQTQGEVFELELEDFLKTQFSLDDIKPVPKGTKGADVLHHVYSNSGHHCGTIIWESKRTKNWIEGWIDKLKNDQREAKANIAVLVSDVLPKDVNGFTFRENIWITNYQSIFGLAIALRINLTQVAMTKLATVGKNEKIEVIFNYLTGLEFRQRVEAIVEAFTAMKGDLEKEKRVYTRQWAQREKQIE</sequence>
<dbReference type="EMBL" id="PFTC01000017">
    <property type="protein sequence ID" value="PJB98865.1"/>
    <property type="molecule type" value="Genomic_DNA"/>
</dbReference>
<evidence type="ECO:0000313" key="3">
    <source>
        <dbReference type="Proteomes" id="UP000230097"/>
    </source>
</evidence>
<reference evidence="3" key="1">
    <citation type="submission" date="2017-09" db="EMBL/GenBank/DDBJ databases">
        <title>Depth-based differentiation of microbial function through sediment-hosted aquifers and enrichment of novel symbionts in the deep terrestrial subsurface.</title>
        <authorList>
            <person name="Probst A.J."/>
            <person name="Ladd B."/>
            <person name="Jarett J.K."/>
            <person name="Geller-Mcgrath D.E."/>
            <person name="Sieber C.M.K."/>
            <person name="Emerson J.B."/>
            <person name="Anantharaman K."/>
            <person name="Thomas B.C."/>
            <person name="Malmstrom R."/>
            <person name="Stieglmeier M."/>
            <person name="Klingl A."/>
            <person name="Woyke T."/>
            <person name="Ryan C.M."/>
            <person name="Banfield J.F."/>
        </authorList>
    </citation>
    <scope>NUCLEOTIDE SEQUENCE [LARGE SCALE GENOMIC DNA]</scope>
</reference>
<keyword evidence="1" id="KW-0175">Coiled coil</keyword>
<comment type="caution">
    <text evidence="2">The sequence shown here is derived from an EMBL/GenBank/DDBJ whole genome shotgun (WGS) entry which is preliminary data.</text>
</comment>
<proteinExistence type="predicted"/>
<dbReference type="Proteomes" id="UP000230097">
    <property type="component" value="Unassembled WGS sequence"/>
</dbReference>
<gene>
    <name evidence="2" type="ORF">CO078_00620</name>
</gene>
<evidence type="ECO:0000313" key="2">
    <source>
        <dbReference type="EMBL" id="PJB98865.1"/>
    </source>
</evidence>
<dbReference type="InterPro" id="IPR019219">
    <property type="entry name" value="DUF2130"/>
</dbReference>